<feature type="transmembrane region" description="Helical" evidence="1">
    <location>
        <begin position="50"/>
        <end position="69"/>
    </location>
</feature>
<gene>
    <name evidence="2" type="ORF">LCGC14_1804550</name>
</gene>
<comment type="caution">
    <text evidence="2">The sequence shown here is derived from an EMBL/GenBank/DDBJ whole genome shotgun (WGS) entry which is preliminary data.</text>
</comment>
<proteinExistence type="predicted"/>
<keyword evidence="1" id="KW-0472">Membrane</keyword>
<keyword evidence="1" id="KW-0812">Transmembrane</keyword>
<evidence type="ECO:0000256" key="1">
    <source>
        <dbReference type="SAM" id="Phobius"/>
    </source>
</evidence>
<name>A0A0F9HBG9_9ZZZZ</name>
<feature type="transmembrane region" description="Helical" evidence="1">
    <location>
        <begin position="25"/>
        <end position="44"/>
    </location>
</feature>
<dbReference type="AlphaFoldDB" id="A0A0F9HBG9"/>
<organism evidence="2">
    <name type="scientific">marine sediment metagenome</name>
    <dbReference type="NCBI Taxonomy" id="412755"/>
    <lineage>
        <taxon>unclassified sequences</taxon>
        <taxon>metagenomes</taxon>
        <taxon>ecological metagenomes</taxon>
    </lineage>
</organism>
<accession>A0A0F9HBG9</accession>
<sequence>MIIDVFVFGAVILLWVTKFSAKKRLLASTIVVGYCIHTGLYAHVNDDTGFAVLFLIGGIINAFVAYTWLGRAYPDRRLTDGKNDSV</sequence>
<reference evidence="2" key="1">
    <citation type="journal article" date="2015" name="Nature">
        <title>Complex archaea that bridge the gap between prokaryotes and eukaryotes.</title>
        <authorList>
            <person name="Spang A."/>
            <person name="Saw J.H."/>
            <person name="Jorgensen S.L."/>
            <person name="Zaremba-Niedzwiedzka K."/>
            <person name="Martijn J."/>
            <person name="Lind A.E."/>
            <person name="van Eijk R."/>
            <person name="Schleper C."/>
            <person name="Guy L."/>
            <person name="Ettema T.J."/>
        </authorList>
    </citation>
    <scope>NUCLEOTIDE SEQUENCE</scope>
</reference>
<evidence type="ECO:0000313" key="2">
    <source>
        <dbReference type="EMBL" id="KKM00422.1"/>
    </source>
</evidence>
<keyword evidence="1" id="KW-1133">Transmembrane helix</keyword>
<protein>
    <submittedName>
        <fullName evidence="2">Uncharacterized protein</fullName>
    </submittedName>
</protein>
<dbReference type="EMBL" id="LAZR01017438">
    <property type="protein sequence ID" value="KKM00422.1"/>
    <property type="molecule type" value="Genomic_DNA"/>
</dbReference>